<gene>
    <name evidence="1" type="ORF">EV356DRAFT_501452</name>
</gene>
<keyword evidence="2" id="KW-1185">Reference proteome</keyword>
<name>A0A6A6H9P1_VIRVR</name>
<proteinExistence type="predicted"/>
<dbReference type="Proteomes" id="UP000800092">
    <property type="component" value="Unassembled WGS sequence"/>
</dbReference>
<protein>
    <submittedName>
        <fullName evidence="1">Uncharacterized protein</fullName>
    </submittedName>
</protein>
<evidence type="ECO:0000313" key="2">
    <source>
        <dbReference type="Proteomes" id="UP000800092"/>
    </source>
</evidence>
<organism evidence="1 2">
    <name type="scientific">Viridothelium virens</name>
    <name type="common">Speckled blister lichen</name>
    <name type="synonym">Trypethelium virens</name>
    <dbReference type="NCBI Taxonomy" id="1048519"/>
    <lineage>
        <taxon>Eukaryota</taxon>
        <taxon>Fungi</taxon>
        <taxon>Dikarya</taxon>
        <taxon>Ascomycota</taxon>
        <taxon>Pezizomycotina</taxon>
        <taxon>Dothideomycetes</taxon>
        <taxon>Dothideomycetes incertae sedis</taxon>
        <taxon>Trypetheliales</taxon>
        <taxon>Trypetheliaceae</taxon>
        <taxon>Viridothelium</taxon>
    </lineage>
</organism>
<dbReference type="AlphaFoldDB" id="A0A6A6H9P1"/>
<evidence type="ECO:0000313" key="1">
    <source>
        <dbReference type="EMBL" id="KAF2234579.1"/>
    </source>
</evidence>
<sequence>MIGLNNLKTRSHDVKLKHRYCPETEPQANQPHVPSFYTPIPSPVHSASPFPPSLTSCQFSTHHSTDISLQTAPIKPQIPNFI</sequence>
<dbReference type="EMBL" id="ML991797">
    <property type="protein sequence ID" value="KAF2234579.1"/>
    <property type="molecule type" value="Genomic_DNA"/>
</dbReference>
<accession>A0A6A6H9P1</accession>
<reference evidence="1" key="1">
    <citation type="journal article" date="2020" name="Stud. Mycol.">
        <title>101 Dothideomycetes genomes: a test case for predicting lifestyles and emergence of pathogens.</title>
        <authorList>
            <person name="Haridas S."/>
            <person name="Albert R."/>
            <person name="Binder M."/>
            <person name="Bloem J."/>
            <person name="Labutti K."/>
            <person name="Salamov A."/>
            <person name="Andreopoulos B."/>
            <person name="Baker S."/>
            <person name="Barry K."/>
            <person name="Bills G."/>
            <person name="Bluhm B."/>
            <person name="Cannon C."/>
            <person name="Castanera R."/>
            <person name="Culley D."/>
            <person name="Daum C."/>
            <person name="Ezra D."/>
            <person name="Gonzalez J."/>
            <person name="Henrissat B."/>
            <person name="Kuo A."/>
            <person name="Liang C."/>
            <person name="Lipzen A."/>
            <person name="Lutzoni F."/>
            <person name="Magnuson J."/>
            <person name="Mondo S."/>
            <person name="Nolan M."/>
            <person name="Ohm R."/>
            <person name="Pangilinan J."/>
            <person name="Park H.-J."/>
            <person name="Ramirez L."/>
            <person name="Alfaro M."/>
            <person name="Sun H."/>
            <person name="Tritt A."/>
            <person name="Yoshinaga Y."/>
            <person name="Zwiers L.-H."/>
            <person name="Turgeon B."/>
            <person name="Goodwin S."/>
            <person name="Spatafora J."/>
            <person name="Crous P."/>
            <person name="Grigoriev I."/>
        </authorList>
    </citation>
    <scope>NUCLEOTIDE SEQUENCE</scope>
    <source>
        <strain evidence="1">Tuck. ex Michener</strain>
    </source>
</reference>